<comment type="caution">
    <text evidence="1">The sequence shown here is derived from an EMBL/GenBank/DDBJ whole genome shotgun (WGS) entry which is preliminary data.</text>
</comment>
<organism evidence="1 2">
    <name type="scientific">Hyalomma asiaticum</name>
    <name type="common">Tick</name>
    <dbReference type="NCBI Taxonomy" id="266040"/>
    <lineage>
        <taxon>Eukaryota</taxon>
        <taxon>Metazoa</taxon>
        <taxon>Ecdysozoa</taxon>
        <taxon>Arthropoda</taxon>
        <taxon>Chelicerata</taxon>
        <taxon>Arachnida</taxon>
        <taxon>Acari</taxon>
        <taxon>Parasitiformes</taxon>
        <taxon>Ixodida</taxon>
        <taxon>Ixodoidea</taxon>
        <taxon>Ixodidae</taxon>
        <taxon>Hyalomminae</taxon>
        <taxon>Hyalomma</taxon>
    </lineage>
</organism>
<evidence type="ECO:0000313" key="1">
    <source>
        <dbReference type="EMBL" id="KAH6933842.1"/>
    </source>
</evidence>
<name>A0ACB7SF78_HYAAI</name>
<reference evidence="1" key="1">
    <citation type="submission" date="2020-05" db="EMBL/GenBank/DDBJ databases">
        <title>Large-scale comparative analyses of tick genomes elucidate their genetic diversity and vector capacities.</title>
        <authorList>
            <person name="Jia N."/>
            <person name="Wang J."/>
            <person name="Shi W."/>
            <person name="Du L."/>
            <person name="Sun Y."/>
            <person name="Zhan W."/>
            <person name="Jiang J."/>
            <person name="Wang Q."/>
            <person name="Zhang B."/>
            <person name="Ji P."/>
            <person name="Sakyi L.B."/>
            <person name="Cui X."/>
            <person name="Yuan T."/>
            <person name="Jiang B."/>
            <person name="Yang W."/>
            <person name="Lam T.T.-Y."/>
            <person name="Chang Q."/>
            <person name="Ding S."/>
            <person name="Wang X."/>
            <person name="Zhu J."/>
            <person name="Ruan X."/>
            <person name="Zhao L."/>
            <person name="Wei J."/>
            <person name="Que T."/>
            <person name="Du C."/>
            <person name="Cheng J."/>
            <person name="Dai P."/>
            <person name="Han X."/>
            <person name="Huang E."/>
            <person name="Gao Y."/>
            <person name="Liu J."/>
            <person name="Shao H."/>
            <person name="Ye R."/>
            <person name="Li L."/>
            <person name="Wei W."/>
            <person name="Wang X."/>
            <person name="Wang C."/>
            <person name="Yang T."/>
            <person name="Huo Q."/>
            <person name="Li W."/>
            <person name="Guo W."/>
            <person name="Chen H."/>
            <person name="Zhou L."/>
            <person name="Ni X."/>
            <person name="Tian J."/>
            <person name="Zhou Y."/>
            <person name="Sheng Y."/>
            <person name="Liu T."/>
            <person name="Pan Y."/>
            <person name="Xia L."/>
            <person name="Li J."/>
            <person name="Zhao F."/>
            <person name="Cao W."/>
        </authorList>
    </citation>
    <scope>NUCLEOTIDE SEQUENCE</scope>
    <source>
        <strain evidence="1">Hyas-2018</strain>
    </source>
</reference>
<proteinExistence type="predicted"/>
<gene>
    <name evidence="1" type="ORF">HPB50_018597</name>
</gene>
<sequence length="336" mass="38289">MPLVNWSEATPEDLAGFTADFLREELARRDLDTAGSKEEVINRLFADIAQNRLTTSQLPPPDSAAPSQRPNTTSPPTFDAAQSTELLRGLLQQLLHVVRPLTTQENESNKAQALNYPGEGQVLWSEIEDLLCLEVFQYTRRDPLSRHGLLNIDSMDRGQFRTYFRFERDDVRSLCRALQVPENLTTPQGVHVSGVEGLCLTLRRLAYPNRLRELEPLFGRHYSVISSATNSVLAHIDSTFGHLLRDGNNHTWLDIAKLQLFSENFSGGIVAPSLHFQSLFIQRHFSLFKFHASFFLVKPSVLQLYFFLPDKKLIFFSFKEELESKGLQTSDSYKMK</sequence>
<keyword evidence="2" id="KW-1185">Reference proteome</keyword>
<accession>A0ACB7SF78</accession>
<dbReference type="Proteomes" id="UP000821845">
    <property type="component" value="Chromosome 4"/>
</dbReference>
<dbReference type="EMBL" id="CM023484">
    <property type="protein sequence ID" value="KAH6933842.1"/>
    <property type="molecule type" value="Genomic_DNA"/>
</dbReference>
<evidence type="ECO:0000313" key="2">
    <source>
        <dbReference type="Proteomes" id="UP000821845"/>
    </source>
</evidence>
<protein>
    <submittedName>
        <fullName evidence="1">Uncharacterized protein</fullName>
    </submittedName>
</protein>